<accession>A0A0E2H8M2</accession>
<name>A0A0E2H8M2_9FIRM</name>
<dbReference type="PATRIC" id="fig|999408.3.peg.3547"/>
<sequence length="418" mass="48397">MKRCPAGESSGIYKEAYMIYTVPHYYNRFKCIASECPDTCCAGWGIMIDRASLKKYRDMEGPFGSRLHNSIHWKEGSFKQYHGRCAFLNEENLCDLYSEAGPEYLCRTCRAYPRHIEEFEGCREMTLCLSCIEAARIILGCEEPVRFITREDDREETYEDFDFFLYTKLMDARELALDILRNRTWSWADRTSMCLGLAHDLQARIRKGRLYEADRLIERYRGAAERSRMFPDVGRALCSRYEVMEEAFSLFSEMEVLGKDWPAFASEMRSTLYGQGRNVYEKRRRAFLESEIGKRLPVLKEQLMVYFVFTYFCGAVYNENPCGKMKMAAAATLLIEELAQALWTDQGGRLSFMDFVDAAHRFSREVEHSDSNKAVLEKAMVKRPGFALRRLLAAVNSDVRGQDGEQPENNGQYGEMAL</sequence>
<comment type="caution">
    <text evidence="2">The sequence shown here is derived from an EMBL/GenBank/DDBJ whole genome shotgun (WGS) entry which is preliminary data.</text>
</comment>
<evidence type="ECO:0000313" key="3">
    <source>
        <dbReference type="Proteomes" id="UP000013085"/>
    </source>
</evidence>
<dbReference type="NCBIfam" id="NF038110">
    <property type="entry name" value="Lys_methyl_FliB"/>
    <property type="match status" value="1"/>
</dbReference>
<organism evidence="2 3">
    <name type="scientific">[Clostridium] clostridioforme 90A8</name>
    <dbReference type="NCBI Taxonomy" id="999408"/>
    <lineage>
        <taxon>Bacteria</taxon>
        <taxon>Bacillati</taxon>
        <taxon>Bacillota</taxon>
        <taxon>Clostridia</taxon>
        <taxon>Lachnospirales</taxon>
        <taxon>Lachnospiraceae</taxon>
        <taxon>Enterocloster</taxon>
    </lineage>
</organism>
<protein>
    <submittedName>
        <fullName evidence="2">FliB family protein</fullName>
    </submittedName>
</protein>
<evidence type="ECO:0000256" key="1">
    <source>
        <dbReference type="SAM" id="MobiDB-lite"/>
    </source>
</evidence>
<feature type="region of interest" description="Disordered" evidence="1">
    <location>
        <begin position="399"/>
        <end position="418"/>
    </location>
</feature>
<gene>
    <name evidence="2" type="ORF">HMPREF1090_03277</name>
</gene>
<dbReference type="AlphaFoldDB" id="A0A0E2H8M2"/>
<reference evidence="2 3" key="1">
    <citation type="submission" date="2013-01" db="EMBL/GenBank/DDBJ databases">
        <title>The Genome Sequence of Clostridium clostridioforme 90A8.</title>
        <authorList>
            <consortium name="The Broad Institute Genome Sequencing Platform"/>
            <person name="Earl A."/>
            <person name="Ward D."/>
            <person name="Feldgarden M."/>
            <person name="Gevers D."/>
            <person name="Courvalin P."/>
            <person name="Lambert T."/>
            <person name="Walker B."/>
            <person name="Young S.K."/>
            <person name="Zeng Q."/>
            <person name="Gargeya S."/>
            <person name="Fitzgerald M."/>
            <person name="Haas B."/>
            <person name="Abouelleil A."/>
            <person name="Alvarado L."/>
            <person name="Arachchi H.M."/>
            <person name="Berlin A.M."/>
            <person name="Chapman S.B."/>
            <person name="Dewar J."/>
            <person name="Goldberg J."/>
            <person name="Griggs A."/>
            <person name="Gujja S."/>
            <person name="Hansen M."/>
            <person name="Howarth C."/>
            <person name="Imamovic A."/>
            <person name="Larimer J."/>
            <person name="McCowan C."/>
            <person name="Murphy C."/>
            <person name="Neiman D."/>
            <person name="Pearson M."/>
            <person name="Priest M."/>
            <person name="Roberts A."/>
            <person name="Saif S."/>
            <person name="Shea T."/>
            <person name="Sisk P."/>
            <person name="Sykes S."/>
            <person name="Wortman J."/>
            <person name="Nusbaum C."/>
            <person name="Birren B."/>
        </authorList>
    </citation>
    <scope>NUCLEOTIDE SEQUENCE [LARGE SCALE GENOMIC DNA]</scope>
    <source>
        <strain evidence="2 3">90A8</strain>
    </source>
</reference>
<dbReference type="EMBL" id="AGYR01000036">
    <property type="protein sequence ID" value="ENZ12996.1"/>
    <property type="molecule type" value="Genomic_DNA"/>
</dbReference>
<proteinExistence type="predicted"/>
<dbReference type="HOGENOM" id="CLU_051643_0_0_9"/>
<evidence type="ECO:0000313" key="2">
    <source>
        <dbReference type="EMBL" id="ENZ12996.1"/>
    </source>
</evidence>
<dbReference type="Proteomes" id="UP000013085">
    <property type="component" value="Unassembled WGS sequence"/>
</dbReference>